<organism evidence="3 4">
    <name type="scientific">Aquisphaera giovannonii</name>
    <dbReference type="NCBI Taxonomy" id="406548"/>
    <lineage>
        <taxon>Bacteria</taxon>
        <taxon>Pseudomonadati</taxon>
        <taxon>Planctomycetota</taxon>
        <taxon>Planctomycetia</taxon>
        <taxon>Isosphaerales</taxon>
        <taxon>Isosphaeraceae</taxon>
        <taxon>Aquisphaera</taxon>
    </lineage>
</organism>
<keyword evidence="2" id="KW-0812">Transmembrane</keyword>
<name>A0A5B9VVB7_9BACT</name>
<accession>A0A5B9VVB7</accession>
<protein>
    <submittedName>
        <fullName evidence="3">Uncharacterized protein</fullName>
    </submittedName>
</protein>
<sequence length="89" mass="9393">MSLPMIGIAFWVASAIGGGYVAYHKGRSPIEGIVFGVVFGPLGMLTMAGLPARSPESRRRARSAASGADQGERDLVRAITERFSKTVSP</sequence>
<evidence type="ECO:0000256" key="2">
    <source>
        <dbReference type="SAM" id="Phobius"/>
    </source>
</evidence>
<feature type="transmembrane region" description="Helical" evidence="2">
    <location>
        <begin position="33"/>
        <end position="52"/>
    </location>
</feature>
<proteinExistence type="predicted"/>
<dbReference type="EMBL" id="CP042997">
    <property type="protein sequence ID" value="QEH31725.1"/>
    <property type="molecule type" value="Genomic_DNA"/>
</dbReference>
<reference evidence="3 4" key="1">
    <citation type="submission" date="2019-08" db="EMBL/GenBank/DDBJ databases">
        <title>Deep-cultivation of Planctomycetes and their phenomic and genomic characterization uncovers novel biology.</title>
        <authorList>
            <person name="Wiegand S."/>
            <person name="Jogler M."/>
            <person name="Boedeker C."/>
            <person name="Pinto D."/>
            <person name="Vollmers J."/>
            <person name="Rivas-Marin E."/>
            <person name="Kohn T."/>
            <person name="Peeters S.H."/>
            <person name="Heuer A."/>
            <person name="Rast P."/>
            <person name="Oberbeckmann S."/>
            <person name="Bunk B."/>
            <person name="Jeske O."/>
            <person name="Meyerdierks A."/>
            <person name="Storesund J.E."/>
            <person name="Kallscheuer N."/>
            <person name="Luecker S."/>
            <person name="Lage O.M."/>
            <person name="Pohl T."/>
            <person name="Merkel B.J."/>
            <person name="Hornburger P."/>
            <person name="Mueller R.-W."/>
            <person name="Bruemmer F."/>
            <person name="Labrenz M."/>
            <person name="Spormann A.M."/>
            <person name="Op den Camp H."/>
            <person name="Overmann J."/>
            <person name="Amann R."/>
            <person name="Jetten M.S.M."/>
            <person name="Mascher T."/>
            <person name="Medema M.H."/>
            <person name="Devos D.P."/>
            <person name="Kaster A.-K."/>
            <person name="Ovreas L."/>
            <person name="Rohde M."/>
            <person name="Galperin M.Y."/>
            <person name="Jogler C."/>
        </authorList>
    </citation>
    <scope>NUCLEOTIDE SEQUENCE [LARGE SCALE GENOMIC DNA]</scope>
    <source>
        <strain evidence="3 4">OJF2</strain>
    </source>
</reference>
<dbReference type="KEGG" id="agv:OJF2_01900"/>
<gene>
    <name evidence="3" type="ORF">OJF2_01900</name>
</gene>
<evidence type="ECO:0000256" key="1">
    <source>
        <dbReference type="SAM" id="MobiDB-lite"/>
    </source>
</evidence>
<keyword evidence="2" id="KW-1133">Transmembrane helix</keyword>
<dbReference type="Proteomes" id="UP000324233">
    <property type="component" value="Chromosome"/>
</dbReference>
<evidence type="ECO:0000313" key="3">
    <source>
        <dbReference type="EMBL" id="QEH31725.1"/>
    </source>
</evidence>
<dbReference type="AlphaFoldDB" id="A0A5B9VVB7"/>
<feature type="region of interest" description="Disordered" evidence="1">
    <location>
        <begin position="54"/>
        <end position="73"/>
    </location>
</feature>
<evidence type="ECO:0000313" key="4">
    <source>
        <dbReference type="Proteomes" id="UP000324233"/>
    </source>
</evidence>
<keyword evidence="2" id="KW-0472">Membrane</keyword>
<keyword evidence="4" id="KW-1185">Reference proteome</keyword>